<keyword evidence="1" id="KW-0560">Oxidoreductase</keyword>
<dbReference type="InterPro" id="IPR002347">
    <property type="entry name" value="SDR_fam"/>
</dbReference>
<name>A0ABU8RS22_9SPHN</name>
<evidence type="ECO:0000313" key="2">
    <source>
        <dbReference type="EMBL" id="MEJ5975827.1"/>
    </source>
</evidence>
<dbReference type="RefSeq" id="WP_339585756.1">
    <property type="nucleotide sequence ID" value="NZ_JBBHJZ010000001.1"/>
</dbReference>
<dbReference type="PRINTS" id="PR00081">
    <property type="entry name" value="GDHRDH"/>
</dbReference>
<dbReference type="Pfam" id="PF00106">
    <property type="entry name" value="adh_short"/>
    <property type="match status" value="1"/>
</dbReference>
<protein>
    <submittedName>
        <fullName evidence="2">SDR family NAD(P)-dependent oxidoreductase</fullName>
    </submittedName>
</protein>
<dbReference type="SUPFAM" id="SSF51735">
    <property type="entry name" value="NAD(P)-binding Rossmann-fold domains"/>
    <property type="match status" value="1"/>
</dbReference>
<dbReference type="Gene3D" id="3.40.50.720">
    <property type="entry name" value="NAD(P)-binding Rossmann-like Domain"/>
    <property type="match status" value="1"/>
</dbReference>
<reference evidence="2 3" key="1">
    <citation type="submission" date="2024-03" db="EMBL/GenBank/DDBJ databases">
        <authorList>
            <person name="Jo J.-H."/>
        </authorList>
    </citation>
    <scope>NUCLEOTIDE SEQUENCE [LARGE SCALE GENOMIC DNA]</scope>
    <source>
        <strain evidence="2 3">PS1R-30</strain>
    </source>
</reference>
<gene>
    <name evidence="2" type="ORF">WG901_04225</name>
</gene>
<keyword evidence="3" id="KW-1185">Reference proteome</keyword>
<dbReference type="PANTHER" id="PTHR43658">
    <property type="entry name" value="SHORT-CHAIN DEHYDROGENASE/REDUCTASE"/>
    <property type="match status" value="1"/>
</dbReference>
<dbReference type="InterPro" id="IPR036291">
    <property type="entry name" value="NAD(P)-bd_dom_sf"/>
</dbReference>
<evidence type="ECO:0000256" key="1">
    <source>
        <dbReference type="ARBA" id="ARBA00023002"/>
    </source>
</evidence>
<dbReference type="InterPro" id="IPR020904">
    <property type="entry name" value="Sc_DH/Rdtase_CS"/>
</dbReference>
<dbReference type="PROSITE" id="PS00061">
    <property type="entry name" value="ADH_SHORT"/>
    <property type="match status" value="1"/>
</dbReference>
<dbReference type="PANTHER" id="PTHR43658:SF8">
    <property type="entry name" value="17-BETA-HYDROXYSTEROID DEHYDROGENASE 14-RELATED"/>
    <property type="match status" value="1"/>
</dbReference>
<comment type="caution">
    <text evidence="2">The sequence shown here is derived from an EMBL/GenBank/DDBJ whole genome shotgun (WGS) entry which is preliminary data.</text>
</comment>
<organism evidence="2 3">
    <name type="scientific">Novosphingobium anseongense</name>
    <dbReference type="NCBI Taxonomy" id="3133436"/>
    <lineage>
        <taxon>Bacteria</taxon>
        <taxon>Pseudomonadati</taxon>
        <taxon>Pseudomonadota</taxon>
        <taxon>Alphaproteobacteria</taxon>
        <taxon>Sphingomonadales</taxon>
        <taxon>Sphingomonadaceae</taxon>
        <taxon>Novosphingobium</taxon>
    </lineage>
</organism>
<evidence type="ECO:0000313" key="3">
    <source>
        <dbReference type="Proteomes" id="UP001361239"/>
    </source>
</evidence>
<dbReference type="EMBL" id="JBBHJZ010000001">
    <property type="protein sequence ID" value="MEJ5975827.1"/>
    <property type="molecule type" value="Genomic_DNA"/>
</dbReference>
<accession>A0ABU8RS22</accession>
<proteinExistence type="predicted"/>
<dbReference type="Proteomes" id="UP001361239">
    <property type="component" value="Unassembled WGS sequence"/>
</dbReference>
<sequence length="259" mass="26804">MKIDSSLAAVVTGGASGLGLATVQALRDAGVRVAIFDLNPEAGEKAAAETGSLFCQADVLSDDSLDAAFAKAREAHGQERILVSCAGGGNAKTTVSQDRETGAMKLFPTAEFARVVSLNAVGTFATITRFAAGCATLDPVDGERGAIVCTASVAAQDGQMGQAAYAAGKAAIAGMTLPIARDLSRFGIRVNTILPGIFSTPLMNQAPQALKDRLSAMTAYPNRFGEPHEYASLALELCRNTYMNAQAIRLDAGVRFAAK</sequence>